<sequence length="627" mass="69655">MGTKRLLFVTWFFLIAYCSAQEPQKAAAGVNAIDVDGDLKKYFKIGAARDGLQKAILDEVLPAGDHNNFIDDEIEDPGAYDEDITDQKNEQPLFIPRLYRNETAEEKAATATTKTTTTTTTTTTPRPTVATTARAVSHVIENLVTDVPQIAPQVQPQRPPQTFPPPQPRPQPSFVPPQVIAPQQPLPQPQIQPTVQQPAPFIPQQPHQFVQPPPVAPQPLPPRPSQQPFPQQPFPQQPIAPQTFPQQQIPQQPLPQQPLPQQFLPQRPLPQQPLPQQPFPQASSEHLTSPPQTVPSLPPQPAPVQQPPPPQVAPRPQPRPRPPTTPARNTLPFQQRPQPPRPQDPTGLRTGVCRQSIFYITAPVHPVDTHLTFTHFAAVVSVDQCARTCHEFNCAIAHYDPATGHCQFNPSTAFSIREGQCPRWPANHYKNNYVSNQPIRIFCIVCQRGRRSRNRNTGRSFLSHRDVHGFVRRPKNKAFQPTVIGRAASTHFNVHGVILRQPQSTAIGLGPFTQRENSFLVSKKSNDTEQQEQLIEIGEQTPASAPTVEEEVSVATESAPETTVVAEETTPATESASEVVTLSPSTDSPVTDEEAETEATTRRPRRKLHRANGIVTHIRRISKLEHH</sequence>
<keyword evidence="4" id="KW-1185">Reference proteome</keyword>
<dbReference type="AlphaFoldDB" id="A0AA39GXS7"/>
<feature type="compositionally biased region" description="Pro residues" evidence="1">
    <location>
        <begin position="267"/>
        <end position="278"/>
    </location>
</feature>
<feature type="compositionally biased region" description="Low complexity" evidence="1">
    <location>
        <begin position="109"/>
        <end position="125"/>
    </location>
</feature>
<comment type="caution">
    <text evidence="3">The sequence shown here is derived from an EMBL/GenBank/DDBJ whole genome shotgun (WGS) entry which is preliminary data.</text>
</comment>
<feature type="signal peptide" evidence="2">
    <location>
        <begin position="1"/>
        <end position="20"/>
    </location>
</feature>
<evidence type="ECO:0000313" key="3">
    <source>
        <dbReference type="EMBL" id="KAK0395481.1"/>
    </source>
</evidence>
<feature type="compositionally biased region" description="Low complexity" evidence="1">
    <location>
        <begin position="239"/>
        <end position="251"/>
    </location>
</feature>
<gene>
    <name evidence="3" type="ORF">QR680_001298</name>
</gene>
<name>A0AA39GXS7_9BILA</name>
<feature type="chain" id="PRO_5041375994" description="Apple domain-containing protein" evidence="2">
    <location>
        <begin position="21"/>
        <end position="627"/>
    </location>
</feature>
<organism evidence="3 4">
    <name type="scientific">Steinernema hermaphroditum</name>
    <dbReference type="NCBI Taxonomy" id="289476"/>
    <lineage>
        <taxon>Eukaryota</taxon>
        <taxon>Metazoa</taxon>
        <taxon>Ecdysozoa</taxon>
        <taxon>Nematoda</taxon>
        <taxon>Chromadorea</taxon>
        <taxon>Rhabditida</taxon>
        <taxon>Tylenchina</taxon>
        <taxon>Panagrolaimomorpha</taxon>
        <taxon>Strongyloidoidea</taxon>
        <taxon>Steinernematidae</taxon>
        <taxon>Steinernema</taxon>
    </lineage>
</organism>
<dbReference type="EMBL" id="JAUCMV010000005">
    <property type="protein sequence ID" value="KAK0395481.1"/>
    <property type="molecule type" value="Genomic_DNA"/>
</dbReference>
<reference evidence="3" key="1">
    <citation type="submission" date="2023-06" db="EMBL/GenBank/DDBJ databases">
        <title>Genomic analysis of the entomopathogenic nematode Steinernema hermaphroditum.</title>
        <authorList>
            <person name="Schwarz E.M."/>
            <person name="Heppert J.K."/>
            <person name="Baniya A."/>
            <person name="Schwartz H.T."/>
            <person name="Tan C.-H."/>
            <person name="Antoshechkin I."/>
            <person name="Sternberg P.W."/>
            <person name="Goodrich-Blair H."/>
            <person name="Dillman A.R."/>
        </authorList>
    </citation>
    <scope>NUCLEOTIDE SEQUENCE</scope>
    <source>
        <strain evidence="3">PS9179</strain>
        <tissue evidence="3">Whole animal</tissue>
    </source>
</reference>
<feature type="compositionally biased region" description="Basic and acidic residues" evidence="1">
    <location>
        <begin position="99"/>
        <end position="108"/>
    </location>
</feature>
<keyword evidence="2" id="KW-0732">Signal</keyword>
<feature type="region of interest" description="Disordered" evidence="1">
    <location>
        <begin position="153"/>
        <end position="349"/>
    </location>
</feature>
<feature type="compositionally biased region" description="Pro residues" evidence="1">
    <location>
        <begin position="292"/>
        <end position="325"/>
    </location>
</feature>
<accession>A0AA39GXS7</accession>
<feature type="compositionally biased region" description="Pro residues" evidence="1">
    <location>
        <begin position="157"/>
        <end position="175"/>
    </location>
</feature>
<evidence type="ECO:0000313" key="4">
    <source>
        <dbReference type="Proteomes" id="UP001175271"/>
    </source>
</evidence>
<feature type="compositionally biased region" description="Polar residues" evidence="1">
    <location>
        <begin position="580"/>
        <end position="589"/>
    </location>
</feature>
<evidence type="ECO:0000256" key="2">
    <source>
        <dbReference type="SAM" id="SignalP"/>
    </source>
</evidence>
<evidence type="ECO:0000256" key="1">
    <source>
        <dbReference type="SAM" id="MobiDB-lite"/>
    </source>
</evidence>
<feature type="compositionally biased region" description="Low complexity" evidence="1">
    <location>
        <begin position="191"/>
        <end position="210"/>
    </location>
</feature>
<feature type="region of interest" description="Disordered" evidence="1">
    <location>
        <begin position="557"/>
        <end position="609"/>
    </location>
</feature>
<evidence type="ECO:0008006" key="5">
    <source>
        <dbReference type="Google" id="ProtNLM"/>
    </source>
</evidence>
<dbReference type="Proteomes" id="UP001175271">
    <property type="component" value="Unassembled WGS sequence"/>
</dbReference>
<protein>
    <recommendedName>
        <fullName evidence="5">Apple domain-containing protein</fullName>
    </recommendedName>
</protein>
<proteinExistence type="predicted"/>
<feature type="compositionally biased region" description="Pro residues" evidence="1">
    <location>
        <begin position="211"/>
        <end position="238"/>
    </location>
</feature>
<feature type="region of interest" description="Disordered" evidence="1">
    <location>
        <begin position="77"/>
        <end position="125"/>
    </location>
</feature>
<feature type="compositionally biased region" description="Low complexity" evidence="1">
    <location>
        <begin position="557"/>
        <end position="579"/>
    </location>
</feature>